<accession>A0A382Y3W8</accession>
<reference evidence="1" key="1">
    <citation type="submission" date="2018-05" db="EMBL/GenBank/DDBJ databases">
        <authorList>
            <person name="Lanie J.A."/>
            <person name="Ng W.-L."/>
            <person name="Kazmierczak K.M."/>
            <person name="Andrzejewski T.M."/>
            <person name="Davidsen T.M."/>
            <person name="Wayne K.J."/>
            <person name="Tettelin H."/>
            <person name="Glass J.I."/>
            <person name="Rusch D."/>
            <person name="Podicherti R."/>
            <person name="Tsui H.-C.T."/>
            <person name="Winkler M.E."/>
        </authorList>
    </citation>
    <scope>NUCLEOTIDE SEQUENCE</scope>
</reference>
<evidence type="ECO:0000313" key="1">
    <source>
        <dbReference type="EMBL" id="SVD77545.1"/>
    </source>
</evidence>
<dbReference type="AlphaFoldDB" id="A0A382Y3W8"/>
<dbReference type="InterPro" id="IPR023214">
    <property type="entry name" value="HAD_sf"/>
</dbReference>
<dbReference type="Gene3D" id="1.10.150.240">
    <property type="entry name" value="Putative phosphatase, domain 2"/>
    <property type="match status" value="1"/>
</dbReference>
<organism evidence="1">
    <name type="scientific">marine metagenome</name>
    <dbReference type="NCBI Taxonomy" id="408172"/>
    <lineage>
        <taxon>unclassified sequences</taxon>
        <taxon>metagenomes</taxon>
        <taxon>ecological metagenomes</taxon>
    </lineage>
</organism>
<sequence>MDGTLLDTALDLANALNAVRLSCKLPQLPIETIRPTVSQGASMMIKVGFGVEVGDPEFDEIRKKFLKIYSENIAEETKLFEGMK</sequence>
<name>A0A382Y3W8_9ZZZZ</name>
<dbReference type="EMBL" id="UINC01172458">
    <property type="protein sequence ID" value="SVD77545.1"/>
    <property type="molecule type" value="Genomic_DNA"/>
</dbReference>
<feature type="non-terminal residue" evidence="1">
    <location>
        <position position="84"/>
    </location>
</feature>
<protein>
    <submittedName>
        <fullName evidence="1">Uncharacterized protein</fullName>
    </submittedName>
</protein>
<dbReference type="InterPro" id="IPR036412">
    <property type="entry name" value="HAD-like_sf"/>
</dbReference>
<dbReference type="SUPFAM" id="SSF56784">
    <property type="entry name" value="HAD-like"/>
    <property type="match status" value="1"/>
</dbReference>
<dbReference type="Gene3D" id="3.40.50.1000">
    <property type="entry name" value="HAD superfamily/HAD-like"/>
    <property type="match status" value="1"/>
</dbReference>
<dbReference type="InterPro" id="IPR023198">
    <property type="entry name" value="PGP-like_dom2"/>
</dbReference>
<proteinExistence type="predicted"/>
<gene>
    <name evidence="1" type="ORF">METZ01_LOCUS430399</name>
</gene>